<evidence type="ECO:0000313" key="2">
    <source>
        <dbReference type="Proteomes" id="UP000318453"/>
    </source>
</evidence>
<reference evidence="1 2" key="1">
    <citation type="submission" date="2019-08" db="EMBL/GenBank/DDBJ databases">
        <title>Carotenoids and Carotenoid Binding Proteins in the Halophilic Cyanobacterium Euhalothece sp. ZM00.</title>
        <authorList>
            <person name="Cho S.M."/>
            <person name="Song J.Y."/>
            <person name="Park Y.-I."/>
        </authorList>
    </citation>
    <scope>NUCLEOTIDE SEQUENCE [LARGE SCALE GENOMIC DNA]</scope>
    <source>
        <strain evidence="1 2">Z-M001</strain>
    </source>
</reference>
<dbReference type="PANTHER" id="PTHR46737:SF2">
    <property type="entry name" value="OS02G0827600 PROTEIN"/>
    <property type="match status" value="1"/>
</dbReference>
<dbReference type="InterPro" id="IPR021920">
    <property type="entry name" value="DUF3531"/>
</dbReference>
<dbReference type="Proteomes" id="UP000318453">
    <property type="component" value="Chromosome"/>
</dbReference>
<organism evidence="1 2">
    <name type="scientific">Euhalothece natronophila Z-M001</name>
    <dbReference type="NCBI Taxonomy" id="522448"/>
    <lineage>
        <taxon>Bacteria</taxon>
        <taxon>Bacillati</taxon>
        <taxon>Cyanobacteriota</taxon>
        <taxon>Cyanophyceae</taxon>
        <taxon>Oscillatoriophycideae</taxon>
        <taxon>Chroococcales</taxon>
        <taxon>Halothecacae</taxon>
        <taxon>Halothece cluster</taxon>
        <taxon>Euhalothece</taxon>
    </lineage>
</organism>
<dbReference type="KEGG" id="enn:FRE64_06145"/>
<protein>
    <submittedName>
        <fullName evidence="1">DUF3531 family protein</fullName>
    </submittedName>
</protein>
<dbReference type="RefSeq" id="WP_146295147.1">
    <property type="nucleotide sequence ID" value="NZ_CP042326.1"/>
</dbReference>
<keyword evidence="2" id="KW-1185">Reference proteome</keyword>
<dbReference type="EMBL" id="CP042326">
    <property type="protein sequence ID" value="QDZ39546.1"/>
    <property type="molecule type" value="Genomic_DNA"/>
</dbReference>
<gene>
    <name evidence="1" type="ORF">FRE64_06145</name>
</gene>
<proteinExistence type="predicted"/>
<sequence>MEVKFREFNPFDLWIWLEFDTIPSITERQYVEELFNSWFYLGKLGGFNAENFQVMETGIDLSYMEYDHEEASKTLLSVMHNMGDFEYKETWGRCWFDLGTSDPVALDVLINALRQLSEDFLNVKQMIIGGENEDWKIDPTHQQRFYDEN</sequence>
<name>A0A5B8NKN4_9CHRO</name>
<dbReference type="PANTHER" id="PTHR46737">
    <property type="entry name" value="OS02G0827600 PROTEIN"/>
    <property type="match status" value="1"/>
</dbReference>
<evidence type="ECO:0000313" key="1">
    <source>
        <dbReference type="EMBL" id="QDZ39546.1"/>
    </source>
</evidence>
<dbReference type="AlphaFoldDB" id="A0A5B8NKN4"/>
<dbReference type="Pfam" id="PF12049">
    <property type="entry name" value="DUF3531"/>
    <property type="match status" value="1"/>
</dbReference>
<dbReference type="OrthoDB" id="510886at2"/>
<accession>A0A5B8NKN4</accession>